<dbReference type="Gene3D" id="1.50.10.20">
    <property type="match status" value="2"/>
</dbReference>
<evidence type="ECO:0000313" key="6">
    <source>
        <dbReference type="Proteomes" id="UP000535838"/>
    </source>
</evidence>
<feature type="chain" id="PRO_5032721577" evidence="3">
    <location>
        <begin position="32"/>
        <end position="1497"/>
    </location>
</feature>
<evidence type="ECO:0000313" key="5">
    <source>
        <dbReference type="EMBL" id="MBB6636978.1"/>
    </source>
</evidence>
<dbReference type="Gene3D" id="1.20.1270.70">
    <property type="entry name" value="Designed single chain three-helix bundle"/>
    <property type="match status" value="1"/>
</dbReference>
<dbReference type="Pfam" id="PF14478">
    <property type="entry name" value="DUF4430"/>
    <property type="match status" value="1"/>
</dbReference>
<dbReference type="Gene3D" id="2.170.130.30">
    <property type="match status" value="1"/>
</dbReference>
<evidence type="ECO:0000256" key="1">
    <source>
        <dbReference type="SAM" id="Coils"/>
    </source>
</evidence>
<dbReference type="Pfam" id="PF00395">
    <property type="entry name" value="SLH"/>
    <property type="match status" value="3"/>
</dbReference>
<evidence type="ECO:0000256" key="2">
    <source>
        <dbReference type="SAM" id="MobiDB-lite"/>
    </source>
</evidence>
<dbReference type="EMBL" id="JACJVQ010000019">
    <property type="protein sequence ID" value="MBB6636978.1"/>
    <property type="molecule type" value="Genomic_DNA"/>
</dbReference>
<dbReference type="InterPro" id="IPR001119">
    <property type="entry name" value="SLH_dom"/>
</dbReference>
<feature type="region of interest" description="Disordered" evidence="2">
    <location>
        <begin position="773"/>
        <end position="793"/>
    </location>
</feature>
<evidence type="ECO:0000259" key="4">
    <source>
        <dbReference type="PROSITE" id="PS51272"/>
    </source>
</evidence>
<keyword evidence="6" id="KW-1185">Reference proteome</keyword>
<sequence>MRQKKAMGWLLALVLFVTAITSNIAPSQASAEEATPLGTVTMTVEKFTIGQGYYMEPVLVPFFEGDNGADLLLRAVGESNVHYGGTADSGFYLQEVKDPVAEAVIPEYILSVLESPTPRAADDEWLGQLDYSTQAGWMNTVNNVPPDVGLSDYVPHDGDVIRNQLTIYGWGSDIFASQWAPGLIDFADKDDLTTEVAKINSIPELKALLSDPSFAEAYADANDVLKNLESTQAEVDSALNALEEEVSKDRVAPELTVTGLSDSMTAIAKSIDFQVAATDNVNGGLVPIVALNGVELTGTNGAYTALLDSGANSIVVSAKDAAGNRTERSFTVLYDLQSNVSNQLSKNLAKIVADYPNPKFGTSGGEWSVLSLARAEYSVPNDYYQTYYQNVINSVNSLMKANGGVLDKNKSTEHSRLILGLAAAGYKAEDVAGYDITKALSDYDYVIKQGMNGPIYALIAMDTRALNFPQAENGKNQATRDNLISYILEKEIDPDSSTGGWALFGTKADVDLTGMALQALAPYYGKNAKVTAAVDRAVAWLSSAQNATGGYTSFGSTSSESVAQVIAGLSELGIDSATDARFVKNGYSALDALMAFAVPTGGFKHVLTGNVDGMATDQGTYALVAYERMKAGKSRLYDMSDIWTSDPGQEPGGGGVVTPTPTNKVTLSVDKKTIGKGYVIEPSSIDLQAGDTAWSVLKRELDAKGIAYSYEWSAEYNSVYVQSIAGDGEFDHGTGSGWKYNVNGVYPNYGASQYTLQSGDTVQWRYTTNLGEDLGENPNQWQESGSGSGTGKDDVVVTIPSSLNGDFTYEAAYPPNKNGKVYYNIPTDSKFKFFLNLKNVKAAIPALIVNKANYSLAIDYGTKLIAGGDVLEMFTAADPGAAELSKLVQAGLGEGAELQGISNAFSMGASDASFVFDKPVTLTIKGAKDRQVGFIENGTFTPITIYKSEEQGAYASTGKEKFAYAYVDGDNLIVKTNHFTTYVTYSTLTAAEEAYDLKKLYPDASLISAWALDSMGQAAKQGFVQGANGKLNPKTTITRAEFTKLLVSVLGLAASQTKTNGFKDVTADKWFYAYVNTAYQAGFVSGSGDKFNPNDTITREQMASILARALNASSSAETASVADLNQVSSWAKSDVQKILSLQIMKGQGDKFAPKDSVTREMAVVVAMRAYEYRQEHSTGNGSSTVEVQAAAKNQIAATAAFMQKTIADPTVNSIGGEWTVFGLARSGAEVPNAYYEKYLANLEKTLKEKGGNLHSVKYTEYDRVILALTALNKSVTDAAGYNLLEKLADYDTLIKQGINGPIFALIALDSKKYEIPNVSGVKTQTTRDLLIDFILNREIAGGGWALGANAKESDSDITSMSIQALAPYYGTNDKVRAAIDRGVEWLSKAQLADGGYSSSQTVNSESIAQVVVALTSLGIDPHMDARFVKNGRSALEALLGFAAPNGGFYHIKAGGTSNGGATPGDVDAMATDQAMYALVAYDRLVNGRNRLYDLTDV</sequence>
<dbReference type="InterPro" id="IPR051465">
    <property type="entry name" value="Cell_Envelope_Struct_Comp"/>
</dbReference>
<reference evidence="5 6" key="1">
    <citation type="submission" date="2020-08" db="EMBL/GenBank/DDBJ databases">
        <title>Cohnella phylogeny.</title>
        <authorList>
            <person name="Dunlap C."/>
        </authorList>
    </citation>
    <scope>NUCLEOTIDE SEQUENCE [LARGE SCALE GENOMIC DNA]</scope>
    <source>
        <strain evidence="5 6">DSM 25241</strain>
    </source>
</reference>
<dbReference type="CDD" id="cd00688">
    <property type="entry name" value="ISOPREN_C2_like"/>
    <property type="match status" value="2"/>
</dbReference>
<dbReference type="PANTHER" id="PTHR43308:SF5">
    <property type="entry name" value="S-LAYER PROTEIN _ PEPTIDOGLYCAN ENDO-BETA-N-ACETYLGLUCOSAMINIDASE"/>
    <property type="match status" value="1"/>
</dbReference>
<evidence type="ECO:0000256" key="3">
    <source>
        <dbReference type="SAM" id="SignalP"/>
    </source>
</evidence>
<dbReference type="Gene3D" id="2.60.40.10">
    <property type="entry name" value="Immunoglobulins"/>
    <property type="match status" value="1"/>
</dbReference>
<organism evidence="5 6">
    <name type="scientific">Cohnella thailandensis</name>
    <dbReference type="NCBI Taxonomy" id="557557"/>
    <lineage>
        <taxon>Bacteria</taxon>
        <taxon>Bacillati</taxon>
        <taxon>Bacillota</taxon>
        <taxon>Bacilli</taxon>
        <taxon>Bacillales</taxon>
        <taxon>Paenibacillaceae</taxon>
        <taxon>Cohnella</taxon>
    </lineage>
</organism>
<feature type="coiled-coil region" evidence="1">
    <location>
        <begin position="221"/>
        <end position="248"/>
    </location>
</feature>
<accession>A0A841T3P5</accession>
<comment type="caution">
    <text evidence="5">The sequence shown here is derived from an EMBL/GenBank/DDBJ whole genome shotgun (WGS) entry which is preliminary data.</text>
</comment>
<gene>
    <name evidence="5" type="ORF">H7B67_22855</name>
</gene>
<proteinExistence type="predicted"/>
<name>A0A841T3P5_9BACL</name>
<protein>
    <submittedName>
        <fullName evidence="5">S-layer homology domain-containing protein</fullName>
    </submittedName>
</protein>
<dbReference type="SUPFAM" id="SSF48239">
    <property type="entry name" value="Terpenoid cyclases/Protein prenyltransferases"/>
    <property type="match status" value="2"/>
</dbReference>
<dbReference type="PROSITE" id="PS51272">
    <property type="entry name" value="SLH"/>
    <property type="match status" value="3"/>
</dbReference>
<feature type="signal peptide" evidence="3">
    <location>
        <begin position="1"/>
        <end position="31"/>
    </location>
</feature>
<dbReference type="InterPro" id="IPR027954">
    <property type="entry name" value="Transcobalamin-like_C"/>
</dbReference>
<dbReference type="InterPro" id="IPR008930">
    <property type="entry name" value="Terpenoid_cyclase/PrenylTrfase"/>
</dbReference>
<dbReference type="Proteomes" id="UP000535838">
    <property type="component" value="Unassembled WGS sequence"/>
</dbReference>
<dbReference type="RefSeq" id="WP_185122172.1">
    <property type="nucleotide sequence ID" value="NZ_JACJVQ010000019.1"/>
</dbReference>
<keyword evidence="3" id="KW-0732">Signal</keyword>
<keyword evidence="1" id="KW-0175">Coiled coil</keyword>
<feature type="domain" description="SLH" evidence="4">
    <location>
        <begin position="1121"/>
        <end position="1180"/>
    </location>
</feature>
<feature type="domain" description="SLH" evidence="4">
    <location>
        <begin position="998"/>
        <end position="1057"/>
    </location>
</feature>
<dbReference type="InterPro" id="IPR013783">
    <property type="entry name" value="Ig-like_fold"/>
</dbReference>
<feature type="domain" description="SLH" evidence="4">
    <location>
        <begin position="1058"/>
        <end position="1120"/>
    </location>
</feature>
<dbReference type="PANTHER" id="PTHR43308">
    <property type="entry name" value="OUTER MEMBRANE PROTEIN ALPHA-RELATED"/>
    <property type="match status" value="1"/>
</dbReference>